<evidence type="ECO:0000259" key="1">
    <source>
        <dbReference type="PROSITE" id="PS50021"/>
    </source>
</evidence>
<dbReference type="Gene3D" id="1.10.418.10">
    <property type="entry name" value="Calponin-like domain"/>
    <property type="match status" value="1"/>
</dbReference>
<dbReference type="OrthoDB" id="193300at2759"/>
<dbReference type="EMBL" id="JAANIB010009052">
    <property type="protein sequence ID" value="KAG5323011.1"/>
    <property type="molecule type" value="Genomic_DNA"/>
</dbReference>
<protein>
    <submittedName>
        <fullName evidence="2">SPEF1 protein</fullName>
    </submittedName>
</protein>
<dbReference type="PANTHER" id="PTHR12509:SF9">
    <property type="entry name" value="SPERM FLAGELLAR PROTEIN 1 ISOFORM X1"/>
    <property type="match status" value="1"/>
</dbReference>
<dbReference type="InterPro" id="IPR036872">
    <property type="entry name" value="CH_dom_sf"/>
</dbReference>
<dbReference type="GO" id="GO:0005930">
    <property type="term" value="C:axoneme"/>
    <property type="evidence" value="ECO:0007669"/>
    <property type="project" value="TreeGrafter"/>
</dbReference>
<keyword evidence="3" id="KW-1185">Reference proteome</keyword>
<feature type="non-terminal residue" evidence="2">
    <location>
        <position position="223"/>
    </location>
</feature>
<dbReference type="GO" id="GO:0051493">
    <property type="term" value="P:regulation of cytoskeleton organization"/>
    <property type="evidence" value="ECO:0007669"/>
    <property type="project" value="TreeGrafter"/>
</dbReference>
<organism evidence="2 3">
    <name type="scientific">Acromyrmex heyeri</name>
    <dbReference type="NCBI Taxonomy" id="230685"/>
    <lineage>
        <taxon>Eukaryota</taxon>
        <taxon>Metazoa</taxon>
        <taxon>Ecdysozoa</taxon>
        <taxon>Arthropoda</taxon>
        <taxon>Hexapoda</taxon>
        <taxon>Insecta</taxon>
        <taxon>Pterygota</taxon>
        <taxon>Neoptera</taxon>
        <taxon>Endopterygota</taxon>
        <taxon>Hymenoptera</taxon>
        <taxon>Apocrita</taxon>
        <taxon>Aculeata</taxon>
        <taxon>Formicoidea</taxon>
        <taxon>Formicidae</taxon>
        <taxon>Myrmicinae</taxon>
        <taxon>Acromyrmex</taxon>
    </lineage>
</organism>
<proteinExistence type="predicted"/>
<feature type="non-terminal residue" evidence="2">
    <location>
        <position position="1"/>
    </location>
</feature>
<accession>A0A836FDN4</accession>
<name>A0A836FDN4_9HYME</name>
<dbReference type="FunFam" id="1.10.418.10:FF:000059">
    <property type="entry name" value="RIKEN cDNA 6430531B16 gene"/>
    <property type="match status" value="1"/>
</dbReference>
<feature type="domain" description="Calponin-homology (CH)" evidence="1">
    <location>
        <begin position="8"/>
        <end position="113"/>
    </location>
</feature>
<dbReference type="InterPro" id="IPR052111">
    <property type="entry name" value="Spermatogenesis_Ciliary_MAP"/>
</dbReference>
<reference evidence="2 3" key="1">
    <citation type="submission" date="2020-02" db="EMBL/GenBank/DDBJ databases">
        <title>Relaxed selection underlies rapid genomic changes in the transitions from sociality to social parasitism in ants.</title>
        <authorList>
            <person name="Bi X."/>
        </authorList>
    </citation>
    <scope>NUCLEOTIDE SEQUENCE [LARGE SCALE GENOMIC DNA]</scope>
    <source>
        <strain evidence="2">BGI-DK2014b</strain>
        <tissue evidence="2">Whole body</tissue>
    </source>
</reference>
<dbReference type="Proteomes" id="UP000670152">
    <property type="component" value="Unassembled WGS sequence"/>
</dbReference>
<dbReference type="GO" id="GO:0008017">
    <property type="term" value="F:microtubule binding"/>
    <property type="evidence" value="ECO:0007669"/>
    <property type="project" value="TreeGrafter"/>
</dbReference>
<comment type="caution">
    <text evidence="2">The sequence shown here is derived from an EMBL/GenBank/DDBJ whole genome shotgun (WGS) entry which is preliminary data.</text>
</comment>
<dbReference type="InterPro" id="IPR001715">
    <property type="entry name" value="CH_dom"/>
</dbReference>
<gene>
    <name evidence="2" type="primary">Spef1_1</name>
    <name evidence="2" type="ORF">G6Z77_0001040</name>
</gene>
<dbReference type="AlphaFoldDB" id="A0A836FDN4"/>
<evidence type="ECO:0000313" key="2">
    <source>
        <dbReference type="EMBL" id="KAG5323011.1"/>
    </source>
</evidence>
<sequence>MSANSEAGDHLDEIYDWIDQIKFSRPKRNIARDFSDGVLMAELLKRYYPKYVDVHNYVAGNSIAKKTDNWSTLNRKVLSKIDMRLGKETINQLASSQPGIIEKVLTDLRIKILKDSERDRELYFDEDSKDNIEAVKSVLNPDELANKTVPQHIFTRLKQELQEKNDTISTLQQKILHLESIMKLKDQRIDDLTLQITRLPVERNVAMPHPHGNGISKRISKLS</sequence>
<dbReference type="PROSITE" id="PS50021">
    <property type="entry name" value="CH"/>
    <property type="match status" value="1"/>
</dbReference>
<evidence type="ECO:0000313" key="3">
    <source>
        <dbReference type="Proteomes" id="UP000670152"/>
    </source>
</evidence>
<dbReference type="SUPFAM" id="SSF47576">
    <property type="entry name" value="Calponin-homology domain, CH-domain"/>
    <property type="match status" value="1"/>
</dbReference>
<dbReference type="Pfam" id="PF06294">
    <property type="entry name" value="CH_2"/>
    <property type="match status" value="1"/>
</dbReference>
<dbReference type="PANTHER" id="PTHR12509">
    <property type="entry name" value="SPERMATOGENESIS-ASSOCIATED 4-RELATED"/>
    <property type="match status" value="1"/>
</dbReference>
<dbReference type="InterPro" id="IPR010441">
    <property type="entry name" value="CH_2"/>
</dbReference>